<keyword evidence="3" id="KW-0540">Nuclease</keyword>
<evidence type="ECO:0000313" key="3">
    <source>
        <dbReference type="EMBL" id="SET92408.1"/>
    </source>
</evidence>
<gene>
    <name evidence="3" type="ORF">SAMN04488694_11726</name>
    <name evidence="2" type="ORF">SAMN05192552_103821</name>
</gene>
<name>A0A1I0I760_9EURY</name>
<organism evidence="3 4">
    <name type="scientific">Natrinema hispanicum</name>
    <dbReference type="NCBI Taxonomy" id="392421"/>
    <lineage>
        <taxon>Archaea</taxon>
        <taxon>Methanobacteriati</taxon>
        <taxon>Methanobacteriota</taxon>
        <taxon>Stenosarchaea group</taxon>
        <taxon>Halobacteria</taxon>
        <taxon>Halobacteriales</taxon>
        <taxon>Natrialbaceae</taxon>
        <taxon>Natrinema</taxon>
    </lineage>
</organism>
<dbReference type="InterPro" id="IPR038717">
    <property type="entry name" value="Tc1-like_DDE_dom"/>
</dbReference>
<reference evidence="3" key="1">
    <citation type="submission" date="2016-10" db="EMBL/GenBank/DDBJ databases">
        <authorList>
            <person name="de Groot N.N."/>
        </authorList>
    </citation>
    <scope>NUCLEOTIDE SEQUENCE [LARGE SCALE GENOMIC DNA]</scope>
    <source>
        <strain evidence="3">CDM_6</strain>
    </source>
</reference>
<dbReference type="STRING" id="392421.SAMN04488694_11726"/>
<dbReference type="AlphaFoldDB" id="A0A1I0I760"/>
<evidence type="ECO:0000313" key="2">
    <source>
        <dbReference type="EMBL" id="SDD67438.1"/>
    </source>
</evidence>
<protein>
    <submittedName>
        <fullName evidence="3">DDE superfamily endonuclease</fullName>
    </submittedName>
</protein>
<dbReference type="EMBL" id="FMZP01000038">
    <property type="protein sequence ID" value="SDD67438.1"/>
    <property type="molecule type" value="Genomic_DNA"/>
</dbReference>
<reference evidence="4 5" key="2">
    <citation type="submission" date="2016-10" db="EMBL/GenBank/DDBJ databases">
        <authorList>
            <person name="Varghese N."/>
            <person name="Submissions S."/>
        </authorList>
    </citation>
    <scope>NUCLEOTIDE SEQUENCE [LARGE SCALE GENOMIC DNA]</scope>
    <source>
        <strain evidence="2 5">CDM_1</strain>
        <strain evidence="4">CDM_6</strain>
    </source>
</reference>
<evidence type="ECO:0000259" key="1">
    <source>
        <dbReference type="Pfam" id="PF13358"/>
    </source>
</evidence>
<dbReference type="EMBL" id="FOIC01000017">
    <property type="protein sequence ID" value="SET92408.1"/>
    <property type="molecule type" value="Genomic_DNA"/>
</dbReference>
<sequence length="192" mass="22737">MRVTRDALAVEKPIWIVGDSAYDTLEWHDPCDQQAVVPIGPYNPRNTDEPLEIEYRVEGRIEVTKRRRKQEFVQQMQSLVDDHYPDAVGIRVVMDNLNTHQRYAFYEHLPPEEARRLLNKLEFHFTLEHGSWLNMAEIEFSALWTECLDRRIPDAATLRAEVAAWERTRNEDESTIDWQFTTDDARIKLRQL</sequence>
<accession>A0A1I0I760</accession>
<dbReference type="Proteomes" id="UP000199320">
    <property type="component" value="Unassembled WGS sequence"/>
</dbReference>
<evidence type="ECO:0000313" key="4">
    <source>
        <dbReference type="Proteomes" id="UP000199320"/>
    </source>
</evidence>
<dbReference type="OrthoDB" id="191419at2157"/>
<dbReference type="Pfam" id="PF13358">
    <property type="entry name" value="DDE_3"/>
    <property type="match status" value="1"/>
</dbReference>
<feature type="domain" description="Tc1-like transposase DDE" evidence="1">
    <location>
        <begin position="63"/>
        <end position="159"/>
    </location>
</feature>
<dbReference type="Proteomes" id="UP000324021">
    <property type="component" value="Unassembled WGS sequence"/>
</dbReference>
<evidence type="ECO:0000313" key="5">
    <source>
        <dbReference type="Proteomes" id="UP000324021"/>
    </source>
</evidence>
<dbReference type="GO" id="GO:0004519">
    <property type="term" value="F:endonuclease activity"/>
    <property type="evidence" value="ECO:0007669"/>
    <property type="project" value="UniProtKB-KW"/>
</dbReference>
<keyword evidence="3" id="KW-0378">Hydrolase</keyword>
<keyword evidence="3" id="KW-0255">Endonuclease</keyword>
<keyword evidence="4" id="KW-1185">Reference proteome</keyword>
<proteinExistence type="predicted"/>